<evidence type="ECO:0000313" key="2">
    <source>
        <dbReference type="EMBL" id="KAL2848987.1"/>
    </source>
</evidence>
<evidence type="ECO:0000313" key="3">
    <source>
        <dbReference type="Proteomes" id="UP001610444"/>
    </source>
</evidence>
<organism evidence="2 3">
    <name type="scientific">Aspergillus pseudodeflectus</name>
    <dbReference type="NCBI Taxonomy" id="176178"/>
    <lineage>
        <taxon>Eukaryota</taxon>
        <taxon>Fungi</taxon>
        <taxon>Dikarya</taxon>
        <taxon>Ascomycota</taxon>
        <taxon>Pezizomycotina</taxon>
        <taxon>Eurotiomycetes</taxon>
        <taxon>Eurotiomycetidae</taxon>
        <taxon>Eurotiales</taxon>
        <taxon>Aspergillaceae</taxon>
        <taxon>Aspergillus</taxon>
        <taxon>Aspergillus subgen. Nidulantes</taxon>
    </lineage>
</organism>
<feature type="transmembrane region" description="Helical" evidence="1">
    <location>
        <begin position="12"/>
        <end position="27"/>
    </location>
</feature>
<dbReference type="Proteomes" id="UP001610444">
    <property type="component" value="Unassembled WGS sequence"/>
</dbReference>
<evidence type="ECO:0000256" key="1">
    <source>
        <dbReference type="SAM" id="Phobius"/>
    </source>
</evidence>
<feature type="transmembrane region" description="Helical" evidence="1">
    <location>
        <begin position="39"/>
        <end position="56"/>
    </location>
</feature>
<dbReference type="EMBL" id="JBFXLR010000024">
    <property type="protein sequence ID" value="KAL2848987.1"/>
    <property type="molecule type" value="Genomic_DNA"/>
</dbReference>
<accession>A0ABR4KAD1</accession>
<dbReference type="GeneID" id="98158233"/>
<proteinExistence type="predicted"/>
<keyword evidence="1" id="KW-1133">Transmembrane helix</keyword>
<dbReference type="RefSeq" id="XP_070898522.1">
    <property type="nucleotide sequence ID" value="XM_071043069.1"/>
</dbReference>
<name>A0ABR4KAD1_9EURO</name>
<gene>
    <name evidence="2" type="ORF">BJX68DRAFT_255606</name>
</gene>
<protein>
    <submittedName>
        <fullName evidence="2">Uncharacterized protein</fullName>
    </submittedName>
</protein>
<comment type="caution">
    <text evidence="2">The sequence shown here is derived from an EMBL/GenBank/DDBJ whole genome shotgun (WGS) entry which is preliminary data.</text>
</comment>
<keyword evidence="3" id="KW-1185">Reference proteome</keyword>
<reference evidence="2 3" key="1">
    <citation type="submission" date="2024-07" db="EMBL/GenBank/DDBJ databases">
        <title>Section-level genome sequencing and comparative genomics of Aspergillus sections Usti and Cavernicolus.</title>
        <authorList>
            <consortium name="Lawrence Berkeley National Laboratory"/>
            <person name="Nybo J.L."/>
            <person name="Vesth T.C."/>
            <person name="Theobald S."/>
            <person name="Frisvad J.C."/>
            <person name="Larsen T.O."/>
            <person name="Kjaerboelling I."/>
            <person name="Rothschild-Mancinelli K."/>
            <person name="Lyhne E.K."/>
            <person name="Kogle M.E."/>
            <person name="Barry K."/>
            <person name="Clum A."/>
            <person name="Na H."/>
            <person name="Ledsgaard L."/>
            <person name="Lin J."/>
            <person name="Lipzen A."/>
            <person name="Kuo A."/>
            <person name="Riley R."/>
            <person name="Mondo S."/>
            <person name="LaButti K."/>
            <person name="Haridas S."/>
            <person name="Pangalinan J."/>
            <person name="Salamov A.A."/>
            <person name="Simmons B.A."/>
            <person name="Magnuson J.K."/>
            <person name="Chen J."/>
            <person name="Drula E."/>
            <person name="Henrissat B."/>
            <person name="Wiebenga A."/>
            <person name="Lubbers R.J."/>
            <person name="Gomes A.C."/>
            <person name="Macurrencykelacurrency M.R."/>
            <person name="Stajich J."/>
            <person name="Grigoriev I.V."/>
            <person name="Mortensen U.H."/>
            <person name="De vries R.P."/>
            <person name="Baker S.E."/>
            <person name="Andersen M.R."/>
        </authorList>
    </citation>
    <scope>NUCLEOTIDE SEQUENCE [LARGE SCALE GENOMIC DNA]</scope>
    <source>
        <strain evidence="2 3">CBS 756.74</strain>
    </source>
</reference>
<keyword evidence="1" id="KW-0472">Membrane</keyword>
<keyword evidence="1" id="KW-0812">Transmembrane</keyword>
<sequence length="214" mass="24039">MSVRFQTNDSDYIILGLYGVFLLYHALNKGNVYRTRCQGLFWHIISGALELIMFYGNSRCSLVAVTACCVHSVTSLALVKYLPNGYPPHTRPAYQAGAIMQPLLVIRAYYSQNPVHYHSSMMPLHGFVYTRALIFLLGTMGPLRDFIKNANSPFVYAESVLGAALISVGHCYGSWPVPAYLTLMHLLGKISLWTGEQSEYYRYDTPHLCLCPVN</sequence>